<evidence type="ECO:0000256" key="2">
    <source>
        <dbReference type="ARBA" id="ARBA00023015"/>
    </source>
</evidence>
<dbReference type="FunFam" id="1.10.10.10:FF:000001">
    <property type="entry name" value="LysR family transcriptional regulator"/>
    <property type="match status" value="1"/>
</dbReference>
<organism evidence="6 7">
    <name type="scientific">Microvirgula aerodenitrificans</name>
    <dbReference type="NCBI Taxonomy" id="57480"/>
    <lineage>
        <taxon>Bacteria</taxon>
        <taxon>Pseudomonadati</taxon>
        <taxon>Pseudomonadota</taxon>
        <taxon>Betaproteobacteria</taxon>
        <taxon>Neisseriales</taxon>
        <taxon>Aquaspirillaceae</taxon>
        <taxon>Microvirgula</taxon>
    </lineage>
</organism>
<dbReference type="Gene3D" id="1.10.10.10">
    <property type="entry name" value="Winged helix-like DNA-binding domain superfamily/Winged helix DNA-binding domain"/>
    <property type="match status" value="1"/>
</dbReference>
<evidence type="ECO:0000256" key="3">
    <source>
        <dbReference type="ARBA" id="ARBA00023125"/>
    </source>
</evidence>
<dbReference type="CDD" id="cd08438">
    <property type="entry name" value="PBP2_CidR"/>
    <property type="match status" value="1"/>
</dbReference>
<feature type="domain" description="HTH lysR-type" evidence="5">
    <location>
        <begin position="1"/>
        <end position="58"/>
    </location>
</feature>
<reference evidence="6 7" key="1">
    <citation type="submission" date="2018-04" db="EMBL/GenBank/DDBJ databases">
        <title>Denitrifier Microvirgula.</title>
        <authorList>
            <person name="Anderson E."/>
            <person name="Jang J."/>
            <person name="Ishii S."/>
        </authorList>
    </citation>
    <scope>NUCLEOTIDE SEQUENCE [LARGE SCALE GENOMIC DNA]</scope>
    <source>
        <strain evidence="6 7">BE2.4</strain>
    </source>
</reference>
<dbReference type="GO" id="GO:0003677">
    <property type="term" value="F:DNA binding"/>
    <property type="evidence" value="ECO:0007669"/>
    <property type="project" value="UniProtKB-KW"/>
</dbReference>
<dbReference type="PROSITE" id="PS50931">
    <property type="entry name" value="HTH_LYSR"/>
    <property type="match status" value="1"/>
</dbReference>
<dbReference type="GO" id="GO:0003700">
    <property type="term" value="F:DNA-binding transcription factor activity"/>
    <property type="evidence" value="ECO:0007669"/>
    <property type="project" value="InterPro"/>
</dbReference>
<dbReference type="OrthoDB" id="5671700at2"/>
<dbReference type="AlphaFoldDB" id="A0A2U3THP2"/>
<dbReference type="SUPFAM" id="SSF46785">
    <property type="entry name" value="Winged helix' DNA-binding domain"/>
    <property type="match status" value="1"/>
</dbReference>
<comment type="similarity">
    <text evidence="1">Belongs to the LysR transcriptional regulatory family.</text>
</comment>
<name>A0A2U3THP2_9NEIS</name>
<gene>
    <name evidence="6" type="ORF">DAI18_01960</name>
</gene>
<dbReference type="EMBL" id="CP028519">
    <property type="protein sequence ID" value="AVY92942.1"/>
    <property type="molecule type" value="Genomic_DNA"/>
</dbReference>
<keyword evidence="3" id="KW-0238">DNA-binding</keyword>
<dbReference type="InterPro" id="IPR036388">
    <property type="entry name" value="WH-like_DNA-bd_sf"/>
</dbReference>
<evidence type="ECO:0000256" key="4">
    <source>
        <dbReference type="ARBA" id="ARBA00023163"/>
    </source>
</evidence>
<accession>A0A2U3THP2</accession>
<evidence type="ECO:0000259" key="5">
    <source>
        <dbReference type="PROSITE" id="PS50931"/>
    </source>
</evidence>
<sequence>MDIRALRYFVEVVRQHSFTRAAEVLHVTQPTISKMVKSLEEELGGPLLLREGRQLRLTDAGQVVFVRGQAVLAEVARLQLELDEVAGLARGELDVGIPPMAGRYFARLIARYRKLYPGVTLRLREQGGKALEQAVLAGELDLGVTVLPQMAPELLTLSVTRHPLMVTFPAERAPASRDGVRLADLRDEPLVLYEDDFVLYRVILDACAAAGFSPQIAGQSRHWDFIGELVAAGAGIAILPAPIAALLDPLRICCRELVDPPLRWELGMVWHDGYLSQAARAWLALCREAFPEAQPATSTPS</sequence>
<dbReference type="PRINTS" id="PR00039">
    <property type="entry name" value="HTHLYSR"/>
</dbReference>
<dbReference type="GO" id="GO:0005829">
    <property type="term" value="C:cytosol"/>
    <property type="evidence" value="ECO:0007669"/>
    <property type="project" value="TreeGrafter"/>
</dbReference>
<dbReference type="PANTHER" id="PTHR30419">
    <property type="entry name" value="HTH-TYPE TRANSCRIPTIONAL REGULATOR YBHD"/>
    <property type="match status" value="1"/>
</dbReference>
<protein>
    <submittedName>
        <fullName evidence="6">LysR family transcriptional regulator</fullName>
    </submittedName>
</protein>
<dbReference type="InterPro" id="IPR000847">
    <property type="entry name" value="LysR_HTH_N"/>
</dbReference>
<dbReference type="Pfam" id="PF00126">
    <property type="entry name" value="HTH_1"/>
    <property type="match status" value="1"/>
</dbReference>
<dbReference type="SUPFAM" id="SSF53850">
    <property type="entry name" value="Periplasmic binding protein-like II"/>
    <property type="match status" value="1"/>
</dbReference>
<dbReference type="RefSeq" id="WP_028498445.1">
    <property type="nucleotide sequence ID" value="NZ_CALFSO010000005.1"/>
</dbReference>
<keyword evidence="7" id="KW-1185">Reference proteome</keyword>
<keyword evidence="2" id="KW-0805">Transcription regulation</keyword>
<dbReference type="InterPro" id="IPR050950">
    <property type="entry name" value="HTH-type_LysR_regulators"/>
</dbReference>
<keyword evidence="4" id="KW-0804">Transcription</keyword>
<dbReference type="Gene3D" id="3.40.190.10">
    <property type="entry name" value="Periplasmic binding protein-like II"/>
    <property type="match status" value="2"/>
</dbReference>
<proteinExistence type="inferred from homology"/>
<dbReference type="InterPro" id="IPR036390">
    <property type="entry name" value="WH_DNA-bd_sf"/>
</dbReference>
<dbReference type="Pfam" id="PF03466">
    <property type="entry name" value="LysR_substrate"/>
    <property type="match status" value="1"/>
</dbReference>
<dbReference type="PANTHER" id="PTHR30419:SF8">
    <property type="entry name" value="NITROGEN ASSIMILATION TRANSCRIPTIONAL ACTIVATOR-RELATED"/>
    <property type="match status" value="1"/>
</dbReference>
<dbReference type="InterPro" id="IPR005119">
    <property type="entry name" value="LysR_subst-bd"/>
</dbReference>
<dbReference type="KEGG" id="maer:DAI18_01960"/>
<evidence type="ECO:0000256" key="1">
    <source>
        <dbReference type="ARBA" id="ARBA00009437"/>
    </source>
</evidence>
<evidence type="ECO:0000313" key="6">
    <source>
        <dbReference type="EMBL" id="AVY92942.1"/>
    </source>
</evidence>
<dbReference type="Proteomes" id="UP000244173">
    <property type="component" value="Chromosome"/>
</dbReference>
<evidence type="ECO:0000313" key="7">
    <source>
        <dbReference type="Proteomes" id="UP000244173"/>
    </source>
</evidence>
<dbReference type="STRING" id="1122240.GCA_000620105_01055"/>